<comment type="subcellular location">
    <subcellularLocation>
        <location evidence="1">Membrane</location>
        <topology evidence="1">Multi-pass membrane protein</topology>
    </subcellularLocation>
</comment>
<dbReference type="GO" id="GO:0005886">
    <property type="term" value="C:plasma membrane"/>
    <property type="evidence" value="ECO:0007669"/>
    <property type="project" value="TreeGrafter"/>
</dbReference>
<dbReference type="EMBL" id="SJPM01000001">
    <property type="protein sequence ID" value="TWU03493.1"/>
    <property type="molecule type" value="Genomic_DNA"/>
</dbReference>
<dbReference type="RefSeq" id="WP_146576000.1">
    <property type="nucleotide sequence ID" value="NZ_SJPM01000001.1"/>
</dbReference>
<gene>
    <name evidence="7" type="ORF">Pla100_04200</name>
</gene>
<evidence type="ECO:0000313" key="7">
    <source>
        <dbReference type="EMBL" id="TWU03493.1"/>
    </source>
</evidence>
<comment type="similarity">
    <text evidence="2">Belongs to the UPF0382 family.</text>
</comment>
<comment type="caution">
    <text evidence="7">The sequence shown here is derived from an EMBL/GenBank/DDBJ whole genome shotgun (WGS) entry which is preliminary data.</text>
</comment>
<accession>A0A5C6ATY2</accession>
<dbReference type="PANTHER" id="PTHR43461:SF1">
    <property type="entry name" value="TRANSMEMBRANE PROTEIN 256"/>
    <property type="match status" value="1"/>
</dbReference>
<keyword evidence="5 6" id="KW-0472">Membrane</keyword>
<evidence type="ECO:0000256" key="5">
    <source>
        <dbReference type="ARBA" id="ARBA00023136"/>
    </source>
</evidence>
<reference evidence="7 8" key="1">
    <citation type="submission" date="2019-02" db="EMBL/GenBank/DDBJ databases">
        <title>Deep-cultivation of Planctomycetes and their phenomic and genomic characterization uncovers novel biology.</title>
        <authorList>
            <person name="Wiegand S."/>
            <person name="Jogler M."/>
            <person name="Boedeker C."/>
            <person name="Pinto D."/>
            <person name="Vollmers J."/>
            <person name="Rivas-Marin E."/>
            <person name="Kohn T."/>
            <person name="Peeters S.H."/>
            <person name="Heuer A."/>
            <person name="Rast P."/>
            <person name="Oberbeckmann S."/>
            <person name="Bunk B."/>
            <person name="Jeske O."/>
            <person name="Meyerdierks A."/>
            <person name="Storesund J.E."/>
            <person name="Kallscheuer N."/>
            <person name="Luecker S."/>
            <person name="Lage O.M."/>
            <person name="Pohl T."/>
            <person name="Merkel B.J."/>
            <person name="Hornburger P."/>
            <person name="Mueller R.-W."/>
            <person name="Bruemmer F."/>
            <person name="Labrenz M."/>
            <person name="Spormann A.M."/>
            <person name="Op Den Camp H."/>
            <person name="Overmann J."/>
            <person name="Amann R."/>
            <person name="Jetten M.S.M."/>
            <person name="Mascher T."/>
            <person name="Medema M.H."/>
            <person name="Devos D.P."/>
            <person name="Kaster A.-K."/>
            <person name="Ovreas L."/>
            <person name="Rohde M."/>
            <person name="Galperin M.Y."/>
            <person name="Jogler C."/>
        </authorList>
    </citation>
    <scope>NUCLEOTIDE SEQUENCE [LARGE SCALE GENOMIC DNA]</scope>
    <source>
        <strain evidence="7 8">Pla100</strain>
    </source>
</reference>
<evidence type="ECO:0000313" key="8">
    <source>
        <dbReference type="Proteomes" id="UP000316213"/>
    </source>
</evidence>
<sequence length="148" mass="15664">MSNPLASDSLISPTPTRGYLIAAAIAGATAIIIGAFGAHGLQSYLPETGIDAETLERRLSQFDTGARYHLAHAVVLLVLAASSFTPTRFFRLAFALMIAGIVLFSGSLYLLVLTNTPALGAITPLGGTSWIVAWCLLGFCRRSRPGER</sequence>
<evidence type="ECO:0000256" key="3">
    <source>
        <dbReference type="ARBA" id="ARBA00022692"/>
    </source>
</evidence>
<evidence type="ECO:0000256" key="4">
    <source>
        <dbReference type="ARBA" id="ARBA00022989"/>
    </source>
</evidence>
<evidence type="ECO:0000256" key="6">
    <source>
        <dbReference type="SAM" id="Phobius"/>
    </source>
</evidence>
<protein>
    <recommendedName>
        <fullName evidence="9">DUF423 domain-containing protein</fullName>
    </recommendedName>
</protein>
<keyword evidence="4 6" id="KW-1133">Transmembrane helix</keyword>
<feature type="transmembrane region" description="Helical" evidence="6">
    <location>
        <begin position="92"/>
        <end position="112"/>
    </location>
</feature>
<dbReference type="Proteomes" id="UP000316213">
    <property type="component" value="Unassembled WGS sequence"/>
</dbReference>
<proteinExistence type="inferred from homology"/>
<dbReference type="OrthoDB" id="9802121at2"/>
<evidence type="ECO:0000256" key="2">
    <source>
        <dbReference type="ARBA" id="ARBA00009694"/>
    </source>
</evidence>
<feature type="transmembrane region" description="Helical" evidence="6">
    <location>
        <begin position="118"/>
        <end position="140"/>
    </location>
</feature>
<dbReference type="AlphaFoldDB" id="A0A5C6ATY2"/>
<name>A0A5C6ATY2_9BACT</name>
<dbReference type="Pfam" id="PF04241">
    <property type="entry name" value="DUF423"/>
    <property type="match status" value="1"/>
</dbReference>
<keyword evidence="3 6" id="KW-0812">Transmembrane</keyword>
<dbReference type="InterPro" id="IPR006696">
    <property type="entry name" value="DUF423"/>
</dbReference>
<dbReference type="PANTHER" id="PTHR43461">
    <property type="entry name" value="TRANSMEMBRANE PROTEIN 256"/>
    <property type="match status" value="1"/>
</dbReference>
<feature type="transmembrane region" description="Helical" evidence="6">
    <location>
        <begin position="20"/>
        <end position="45"/>
    </location>
</feature>
<evidence type="ECO:0008006" key="9">
    <source>
        <dbReference type="Google" id="ProtNLM"/>
    </source>
</evidence>
<organism evidence="7 8">
    <name type="scientific">Neorhodopirellula pilleata</name>
    <dbReference type="NCBI Taxonomy" id="2714738"/>
    <lineage>
        <taxon>Bacteria</taxon>
        <taxon>Pseudomonadati</taxon>
        <taxon>Planctomycetota</taxon>
        <taxon>Planctomycetia</taxon>
        <taxon>Pirellulales</taxon>
        <taxon>Pirellulaceae</taxon>
        <taxon>Neorhodopirellula</taxon>
    </lineage>
</organism>
<keyword evidence="8" id="KW-1185">Reference proteome</keyword>
<feature type="transmembrane region" description="Helical" evidence="6">
    <location>
        <begin position="65"/>
        <end position="85"/>
    </location>
</feature>
<evidence type="ECO:0000256" key="1">
    <source>
        <dbReference type="ARBA" id="ARBA00004141"/>
    </source>
</evidence>